<dbReference type="PANTHER" id="PTHR34322">
    <property type="entry name" value="TRANSPOSASE, Y1_TNP DOMAIN-CONTAINING"/>
    <property type="match status" value="1"/>
</dbReference>
<protein>
    <recommendedName>
        <fullName evidence="1">Transposase IS200-like domain-containing protein</fullName>
    </recommendedName>
</protein>
<dbReference type="EMBL" id="DRQG01000020">
    <property type="protein sequence ID" value="HGY54461.1"/>
    <property type="molecule type" value="Genomic_DNA"/>
</dbReference>
<proteinExistence type="predicted"/>
<evidence type="ECO:0000259" key="1">
    <source>
        <dbReference type="SMART" id="SM01321"/>
    </source>
</evidence>
<dbReference type="Proteomes" id="UP000885779">
    <property type="component" value="Unassembled WGS sequence"/>
</dbReference>
<organism evidence="2">
    <name type="scientific">Caldithrix abyssi</name>
    <dbReference type="NCBI Taxonomy" id="187145"/>
    <lineage>
        <taxon>Bacteria</taxon>
        <taxon>Pseudomonadati</taxon>
        <taxon>Calditrichota</taxon>
        <taxon>Calditrichia</taxon>
        <taxon>Calditrichales</taxon>
        <taxon>Calditrichaceae</taxon>
        <taxon>Caldithrix</taxon>
    </lineage>
</organism>
<dbReference type="Gene3D" id="3.30.70.1290">
    <property type="entry name" value="Transposase IS200-like"/>
    <property type="match status" value="1"/>
</dbReference>
<reference evidence="2" key="1">
    <citation type="journal article" date="2020" name="mSystems">
        <title>Genome- and Community-Level Interaction Insights into Carbon Utilization and Element Cycling Functions of Hydrothermarchaeota in Hydrothermal Sediment.</title>
        <authorList>
            <person name="Zhou Z."/>
            <person name="Liu Y."/>
            <person name="Xu W."/>
            <person name="Pan J."/>
            <person name="Luo Z.H."/>
            <person name="Li M."/>
        </authorList>
    </citation>
    <scope>NUCLEOTIDE SEQUENCE [LARGE SCALE GENOMIC DNA]</scope>
    <source>
        <strain evidence="2">HyVt-577</strain>
    </source>
</reference>
<dbReference type="GO" id="GO:0004803">
    <property type="term" value="F:transposase activity"/>
    <property type="evidence" value="ECO:0007669"/>
    <property type="project" value="InterPro"/>
</dbReference>
<dbReference type="SUPFAM" id="SSF143422">
    <property type="entry name" value="Transposase IS200-like"/>
    <property type="match status" value="1"/>
</dbReference>
<dbReference type="InterPro" id="IPR002686">
    <property type="entry name" value="Transposase_17"/>
</dbReference>
<dbReference type="InterPro" id="IPR036515">
    <property type="entry name" value="Transposase_17_sf"/>
</dbReference>
<dbReference type="AlphaFoldDB" id="A0A7V4TXX2"/>
<name>A0A7V4TXX2_CALAY</name>
<accession>A0A7V4TXX2</accession>
<gene>
    <name evidence="2" type="ORF">ENK44_02040</name>
</gene>
<feature type="domain" description="Transposase IS200-like" evidence="1">
    <location>
        <begin position="9"/>
        <end position="170"/>
    </location>
</feature>
<comment type="caution">
    <text evidence="2">The sequence shown here is derived from an EMBL/GenBank/DDBJ whole genome shotgun (WGS) entry which is preliminary data.</text>
</comment>
<dbReference type="SMART" id="SM01321">
    <property type="entry name" value="Y1_Tnp"/>
    <property type="match status" value="1"/>
</dbReference>
<evidence type="ECO:0000313" key="2">
    <source>
        <dbReference type="EMBL" id="HGY54461.1"/>
    </source>
</evidence>
<dbReference type="GO" id="GO:0003677">
    <property type="term" value="F:DNA binding"/>
    <property type="evidence" value="ECO:0007669"/>
    <property type="project" value="InterPro"/>
</dbReference>
<dbReference type="GO" id="GO:0006313">
    <property type="term" value="P:DNA transposition"/>
    <property type="evidence" value="ECO:0007669"/>
    <property type="project" value="InterPro"/>
</dbReference>
<sequence length="235" mass="27705">MKNALVPLVSGHFYHIYNRGNNRENLFYRKENYIYFLVKYDAYLNDYLDTYAFCLLPNHFHLLVKVKDLSALEISKGDFSSDGDENDNVRKKDLPGLRYPGESDAIPPRDGIAFTDSTISQQFRKFFISYAQAINKQQNRIGSLFQKNFKRIRVDNKKYLTNLIYYIHANPQIHGLIDDFRNWPYSSYPKMLIAKKSHLKKEEVLELFGSLEEFKIYHAAVQDLKRIRGLLLEEE</sequence>
<dbReference type="PANTHER" id="PTHR34322:SF2">
    <property type="entry name" value="TRANSPOSASE IS200-LIKE DOMAIN-CONTAINING PROTEIN"/>
    <property type="match status" value="1"/>
</dbReference>